<dbReference type="PANTHER" id="PTHR23514:SF13">
    <property type="entry name" value="INNER MEMBRANE PROTEIN YBJJ"/>
    <property type="match status" value="1"/>
</dbReference>
<organism evidence="7 8">
    <name type="scientific">Actinomadura rubrisoli</name>
    <dbReference type="NCBI Taxonomy" id="2530368"/>
    <lineage>
        <taxon>Bacteria</taxon>
        <taxon>Bacillati</taxon>
        <taxon>Actinomycetota</taxon>
        <taxon>Actinomycetes</taxon>
        <taxon>Streptosporangiales</taxon>
        <taxon>Thermomonosporaceae</taxon>
        <taxon>Actinomadura</taxon>
    </lineage>
</organism>
<feature type="transmembrane region" description="Helical" evidence="5">
    <location>
        <begin position="412"/>
        <end position="432"/>
    </location>
</feature>
<feature type="transmembrane region" description="Helical" evidence="5">
    <location>
        <begin position="193"/>
        <end position="211"/>
    </location>
</feature>
<evidence type="ECO:0000313" key="8">
    <source>
        <dbReference type="Proteomes" id="UP000294513"/>
    </source>
</evidence>
<feature type="transmembrane region" description="Helical" evidence="5">
    <location>
        <begin position="98"/>
        <end position="123"/>
    </location>
</feature>
<protein>
    <submittedName>
        <fullName evidence="7">MFS transporter</fullName>
    </submittedName>
</protein>
<sequence length="449" mass="46218">MSRRCCDRHDLRGKVMGIASCGQLACPGPTATVSIEFGHRRRGYDRSTMSTSQVQLSERAMERARIAIGGVFFLVGLAFGTWAARIPDFKRDLSLSDAQLAVAFVCLEGAAVAGLWVGGALAVRIGSGPAVRWSIPLFAMALAVLGFVPGLGALGATVAMFALANSVIDVAMNAQGVVVERRLGRPLMSAFHAMHPIGGIVGSAVGALAAHQSVDRALHLPMVGAVMLVLSFVIGPRLLPGKADRTDGERSGDRTGRGWSRPLVLFSVMAFCMTFADGTANNWSAVYLRDVLHASPGVAGAVVTAFLAAMALGRLVGNRLVRRYGAVRVFRVAALIGGLGLAAGTVTDQVAGGFLGFAVFGIGASVTLPLTLAAAGGLPDVDTARAVARVSMVGYVGSFVAPALVGGLTEDAGLRVALLLPAALVLATLPLAHCLREADSGPCDVPGAR</sequence>
<dbReference type="PROSITE" id="PS50850">
    <property type="entry name" value="MFS"/>
    <property type="match status" value="1"/>
</dbReference>
<evidence type="ECO:0000256" key="5">
    <source>
        <dbReference type="SAM" id="Phobius"/>
    </source>
</evidence>
<dbReference type="InterPro" id="IPR011701">
    <property type="entry name" value="MFS"/>
</dbReference>
<feature type="transmembrane region" description="Helical" evidence="5">
    <location>
        <begin position="217"/>
        <end position="239"/>
    </location>
</feature>
<keyword evidence="2 5" id="KW-0812">Transmembrane</keyword>
<dbReference type="Pfam" id="PF07690">
    <property type="entry name" value="MFS_1"/>
    <property type="match status" value="1"/>
</dbReference>
<accession>A0A4R5CES6</accession>
<name>A0A4R5CES6_9ACTN</name>
<feature type="domain" description="Major facilitator superfamily (MFS) profile" evidence="6">
    <location>
        <begin position="263"/>
        <end position="449"/>
    </location>
</feature>
<dbReference type="AlphaFoldDB" id="A0A4R5CES6"/>
<evidence type="ECO:0000256" key="1">
    <source>
        <dbReference type="ARBA" id="ARBA00004651"/>
    </source>
</evidence>
<dbReference type="EMBL" id="SMKU01000004">
    <property type="protein sequence ID" value="TDD96783.1"/>
    <property type="molecule type" value="Genomic_DNA"/>
</dbReference>
<feature type="transmembrane region" description="Helical" evidence="5">
    <location>
        <begin position="386"/>
        <end position="406"/>
    </location>
</feature>
<dbReference type="Gene3D" id="1.20.1250.20">
    <property type="entry name" value="MFS general substrate transporter like domains"/>
    <property type="match status" value="2"/>
</dbReference>
<comment type="caution">
    <text evidence="7">The sequence shown here is derived from an EMBL/GenBank/DDBJ whole genome shotgun (WGS) entry which is preliminary data.</text>
</comment>
<dbReference type="InterPro" id="IPR051788">
    <property type="entry name" value="MFS_Transporter"/>
</dbReference>
<feature type="transmembrane region" description="Helical" evidence="5">
    <location>
        <begin position="154"/>
        <end position="172"/>
    </location>
</feature>
<evidence type="ECO:0000259" key="6">
    <source>
        <dbReference type="PROSITE" id="PS50850"/>
    </source>
</evidence>
<dbReference type="OrthoDB" id="151222at2"/>
<evidence type="ECO:0000313" key="7">
    <source>
        <dbReference type="EMBL" id="TDD96783.1"/>
    </source>
</evidence>
<keyword evidence="8" id="KW-1185">Reference proteome</keyword>
<dbReference type="GO" id="GO:0022857">
    <property type="term" value="F:transmembrane transporter activity"/>
    <property type="evidence" value="ECO:0007669"/>
    <property type="project" value="InterPro"/>
</dbReference>
<comment type="subcellular location">
    <subcellularLocation>
        <location evidence="1">Cell membrane</location>
        <topology evidence="1">Multi-pass membrane protein</topology>
    </subcellularLocation>
</comment>
<feature type="transmembrane region" description="Helical" evidence="5">
    <location>
        <begin position="329"/>
        <end position="347"/>
    </location>
</feature>
<feature type="transmembrane region" description="Helical" evidence="5">
    <location>
        <begin position="66"/>
        <end position="86"/>
    </location>
</feature>
<dbReference type="CDD" id="cd17393">
    <property type="entry name" value="MFS_MosC_like"/>
    <property type="match status" value="1"/>
</dbReference>
<dbReference type="PANTHER" id="PTHR23514">
    <property type="entry name" value="BYPASS OF STOP CODON PROTEIN 6"/>
    <property type="match status" value="1"/>
</dbReference>
<dbReference type="InterPro" id="IPR036259">
    <property type="entry name" value="MFS_trans_sf"/>
</dbReference>
<dbReference type="InterPro" id="IPR020846">
    <property type="entry name" value="MFS_dom"/>
</dbReference>
<feature type="transmembrane region" description="Helical" evidence="5">
    <location>
        <begin position="296"/>
        <end position="317"/>
    </location>
</feature>
<dbReference type="GO" id="GO:0005886">
    <property type="term" value="C:plasma membrane"/>
    <property type="evidence" value="ECO:0007669"/>
    <property type="project" value="UniProtKB-SubCell"/>
</dbReference>
<evidence type="ECO:0000256" key="3">
    <source>
        <dbReference type="ARBA" id="ARBA00022989"/>
    </source>
</evidence>
<feature type="transmembrane region" description="Helical" evidence="5">
    <location>
        <begin position="259"/>
        <end position="276"/>
    </location>
</feature>
<reference evidence="7 8" key="1">
    <citation type="submission" date="2019-03" db="EMBL/GenBank/DDBJ databases">
        <title>Draft genome sequences of novel Actinobacteria.</title>
        <authorList>
            <person name="Sahin N."/>
            <person name="Ay H."/>
            <person name="Saygin H."/>
        </authorList>
    </citation>
    <scope>NUCLEOTIDE SEQUENCE [LARGE SCALE GENOMIC DNA]</scope>
    <source>
        <strain evidence="7 8">H3C3</strain>
    </source>
</reference>
<dbReference type="Proteomes" id="UP000294513">
    <property type="component" value="Unassembled WGS sequence"/>
</dbReference>
<proteinExistence type="predicted"/>
<keyword evidence="4 5" id="KW-0472">Membrane</keyword>
<dbReference type="SUPFAM" id="SSF103473">
    <property type="entry name" value="MFS general substrate transporter"/>
    <property type="match status" value="1"/>
</dbReference>
<gene>
    <name evidence="7" type="ORF">E1298_02030</name>
</gene>
<keyword evidence="3 5" id="KW-1133">Transmembrane helix</keyword>
<feature type="transmembrane region" description="Helical" evidence="5">
    <location>
        <begin position="353"/>
        <end position="374"/>
    </location>
</feature>
<feature type="transmembrane region" description="Helical" evidence="5">
    <location>
        <begin position="130"/>
        <end position="148"/>
    </location>
</feature>
<evidence type="ECO:0000256" key="4">
    <source>
        <dbReference type="ARBA" id="ARBA00023136"/>
    </source>
</evidence>
<evidence type="ECO:0000256" key="2">
    <source>
        <dbReference type="ARBA" id="ARBA00022692"/>
    </source>
</evidence>